<reference evidence="1 2" key="1">
    <citation type="journal article" date="2012" name="BMC Genomics">
        <title>Tools to kill: Genome of one of the most destructive plant pathogenic fungi Macrophomina phaseolina.</title>
        <authorList>
            <person name="Islam M.S."/>
            <person name="Haque M.S."/>
            <person name="Islam M.M."/>
            <person name="Emdad E.M."/>
            <person name="Halim A."/>
            <person name="Hossen Q.M.M."/>
            <person name="Hossain M.Z."/>
            <person name="Ahmed B."/>
            <person name="Rahim S."/>
            <person name="Rahman M.S."/>
            <person name="Alam M.M."/>
            <person name="Hou S."/>
            <person name="Wan X."/>
            <person name="Saito J.A."/>
            <person name="Alam M."/>
        </authorList>
    </citation>
    <scope>NUCLEOTIDE SEQUENCE [LARGE SCALE GENOMIC DNA]</scope>
    <source>
        <strain evidence="1 2">MS6</strain>
    </source>
</reference>
<name>K2RT67_MACPH</name>
<proteinExistence type="predicted"/>
<dbReference type="InParanoid" id="K2RT67"/>
<evidence type="ECO:0000313" key="1">
    <source>
        <dbReference type="EMBL" id="EKG17943.1"/>
    </source>
</evidence>
<evidence type="ECO:0000313" key="2">
    <source>
        <dbReference type="Proteomes" id="UP000007129"/>
    </source>
</evidence>
<gene>
    <name evidence="1" type="ORF">MPH_04800</name>
</gene>
<dbReference type="Proteomes" id="UP000007129">
    <property type="component" value="Unassembled WGS sequence"/>
</dbReference>
<dbReference type="VEuPathDB" id="FungiDB:MPH_04800"/>
<sequence>MLRTLARRAAEPPRPAFDIHNNPYKAKRLWPPDFSKLPPKHQFRLERKYRRRSQLKWARPRWNKFVKLAQWATISCGIHNAATLGGGADATVVVVVYGVLFMDWRDEVQAKGRSRDANAQPFQGIRDWYRRTVDSIWSKPAPQPDQPQPSSPTA</sequence>
<dbReference type="AlphaFoldDB" id="K2RT67"/>
<accession>K2RT67</accession>
<dbReference type="STRING" id="1126212.K2RT67"/>
<dbReference type="eggNOG" id="ENOG502SFC0">
    <property type="taxonomic scope" value="Eukaryota"/>
</dbReference>
<protein>
    <submittedName>
        <fullName evidence="1">Uncharacterized protein</fullName>
    </submittedName>
</protein>
<comment type="caution">
    <text evidence="1">The sequence shown here is derived from an EMBL/GenBank/DDBJ whole genome shotgun (WGS) entry which is preliminary data.</text>
</comment>
<dbReference type="OrthoDB" id="5278907at2759"/>
<organism evidence="1 2">
    <name type="scientific">Macrophomina phaseolina (strain MS6)</name>
    <name type="common">Charcoal rot fungus</name>
    <dbReference type="NCBI Taxonomy" id="1126212"/>
    <lineage>
        <taxon>Eukaryota</taxon>
        <taxon>Fungi</taxon>
        <taxon>Dikarya</taxon>
        <taxon>Ascomycota</taxon>
        <taxon>Pezizomycotina</taxon>
        <taxon>Dothideomycetes</taxon>
        <taxon>Dothideomycetes incertae sedis</taxon>
        <taxon>Botryosphaeriales</taxon>
        <taxon>Botryosphaeriaceae</taxon>
        <taxon>Macrophomina</taxon>
    </lineage>
</organism>
<dbReference type="EMBL" id="AHHD01000220">
    <property type="protein sequence ID" value="EKG17943.1"/>
    <property type="molecule type" value="Genomic_DNA"/>
</dbReference>
<dbReference type="HOGENOM" id="CLU_115534_2_0_1"/>